<dbReference type="SUPFAM" id="SSF53822">
    <property type="entry name" value="Periplasmic binding protein-like I"/>
    <property type="match status" value="1"/>
</dbReference>
<dbReference type="AlphaFoldDB" id="A0A0F6TRD8"/>
<keyword evidence="9" id="KW-1185">Reference proteome</keyword>
<dbReference type="EMBL" id="CP010975">
    <property type="protein sequence ID" value="AKE52655.1"/>
    <property type="molecule type" value="Genomic_DNA"/>
</dbReference>
<dbReference type="RefSeq" id="WP_046561700.1">
    <property type="nucleotide sequence ID" value="NZ_CP010975.1"/>
</dbReference>
<dbReference type="PROSITE" id="PS51257">
    <property type="entry name" value="PROKAR_LIPOPROTEIN"/>
    <property type="match status" value="1"/>
</dbReference>
<keyword evidence="4" id="KW-0472">Membrane</keyword>
<dbReference type="Pfam" id="PF04348">
    <property type="entry name" value="LppC"/>
    <property type="match status" value="1"/>
</dbReference>
<evidence type="ECO:0000256" key="1">
    <source>
        <dbReference type="ARBA" id="ARBA00022729"/>
    </source>
</evidence>
<evidence type="ECO:0000256" key="7">
    <source>
        <dbReference type="ARBA" id="ARBA00023288"/>
    </source>
</evidence>
<dbReference type="Proteomes" id="UP000034071">
    <property type="component" value="Chromosome"/>
</dbReference>
<dbReference type="STRING" id="914150.TQ33_1714"/>
<evidence type="ECO:0000256" key="6">
    <source>
        <dbReference type="ARBA" id="ARBA00023237"/>
    </source>
</evidence>
<dbReference type="Gene3D" id="3.40.50.2300">
    <property type="match status" value="2"/>
</dbReference>
<dbReference type="GO" id="GO:0031241">
    <property type="term" value="C:periplasmic side of cell outer membrane"/>
    <property type="evidence" value="ECO:0007669"/>
    <property type="project" value="TreeGrafter"/>
</dbReference>
<dbReference type="CDD" id="cd06339">
    <property type="entry name" value="PBP1_YraM_LppC_lipoprotein-like"/>
    <property type="match status" value="1"/>
</dbReference>
<dbReference type="InterPro" id="IPR011990">
    <property type="entry name" value="TPR-like_helical_dom_sf"/>
</dbReference>
<dbReference type="GO" id="GO:0008360">
    <property type="term" value="P:regulation of cell shape"/>
    <property type="evidence" value="ECO:0007669"/>
    <property type="project" value="UniProtKB-KW"/>
</dbReference>
<evidence type="ECO:0000256" key="4">
    <source>
        <dbReference type="ARBA" id="ARBA00023136"/>
    </source>
</evidence>
<keyword evidence="5" id="KW-0564">Palmitate</keyword>
<keyword evidence="1" id="KW-0732">Signal</keyword>
<dbReference type="InterPro" id="IPR007443">
    <property type="entry name" value="LpoA"/>
</dbReference>
<protein>
    <submittedName>
        <fullName evidence="8">LppC family lipoprotein</fullName>
    </submittedName>
</protein>
<gene>
    <name evidence="8" type="ORF">TQ33_1714</name>
</gene>
<dbReference type="Gene3D" id="1.25.40.10">
    <property type="entry name" value="Tetratricopeptide repeat domain"/>
    <property type="match status" value="1"/>
</dbReference>
<evidence type="ECO:0000256" key="2">
    <source>
        <dbReference type="ARBA" id="ARBA00022960"/>
    </source>
</evidence>
<keyword evidence="2" id="KW-0133">Cell shape</keyword>
<sequence length="618" mass="68694">MTKKSFNKNLSLAICSFLVVSCVTTKPRSSSSDDGIRDRVAQSPDFYLQQAEQQTGTAQAPFKLKAAIAYQEMGNPAEAYSVLRSFQPTELPAEQRDGYNLLLGEVALTQDKPFESIRALQAIGNPQDHSQNWQSHYAITLADSLAANNRLADAAVTRLEASSLFNDYRIAEQQFDRAWQELIASPVGAIELKRSRASDHQVLGWLDMAIIRHRYMRNASNMSTAMDEWSQIYPDHPAINYLDMSQMGSFDFTAVAPTKIGLFVPLSGNLAPVGQLIRDGFMAAYYEQPNRAETADVVVYDTHGIDIQTLYQRAFEEGVDFVVGPLLKSNMEDLAAQPSLPIPTLALNRLDSNYAPSNFFQFGLPIEDEARQIARHAMRQGQDRAFIINADASLGKRAVEAFTQEFEQMGGYIVKTANISHNQNVKAAVMAMLGADQAEKRAQDLQNYLNIPIEASGQGSATADFIFLISKVDKARIIKPYLNYYYAYDLPVYATSTVYEGYTNPTRDNDLDGISFTDAPWMLGSTEAIEDSRRRMKQLVPNSTNSLARFFALGHDAYAIIPQLPEFAQSPNHGIEGLSGYLTMDAYGQFVRQLAWGMFRGGQMIPLRSTGLNEGTEL</sequence>
<dbReference type="PANTHER" id="PTHR38038:SF1">
    <property type="entry name" value="PENICILLIN-BINDING PROTEIN ACTIVATOR LPOA"/>
    <property type="match status" value="1"/>
</dbReference>
<evidence type="ECO:0000313" key="8">
    <source>
        <dbReference type="EMBL" id="AKE52655.1"/>
    </source>
</evidence>
<dbReference type="HOGENOM" id="CLU_026091_2_0_6"/>
<accession>A0A0F6TRD8</accession>
<proteinExistence type="predicted"/>
<evidence type="ECO:0000256" key="5">
    <source>
        <dbReference type="ARBA" id="ARBA00023139"/>
    </source>
</evidence>
<keyword evidence="6" id="KW-0998">Cell outer membrane</keyword>
<evidence type="ECO:0000313" key="9">
    <source>
        <dbReference type="Proteomes" id="UP000034071"/>
    </source>
</evidence>
<keyword evidence="7 8" id="KW-0449">Lipoprotein</keyword>
<dbReference type="GO" id="GO:0009252">
    <property type="term" value="P:peptidoglycan biosynthetic process"/>
    <property type="evidence" value="ECO:0007669"/>
    <property type="project" value="UniProtKB-KW"/>
</dbReference>
<dbReference type="KEGG" id="kge:TQ33_1714"/>
<dbReference type="GO" id="GO:0030234">
    <property type="term" value="F:enzyme regulator activity"/>
    <property type="evidence" value="ECO:0007669"/>
    <property type="project" value="TreeGrafter"/>
</dbReference>
<dbReference type="OrthoDB" id="6708821at2"/>
<dbReference type="Gene3D" id="1.25.40.650">
    <property type="match status" value="1"/>
</dbReference>
<organism evidence="8 9">
    <name type="scientific">Kangiella geojedonensis</name>
    <dbReference type="NCBI Taxonomy" id="914150"/>
    <lineage>
        <taxon>Bacteria</taxon>
        <taxon>Pseudomonadati</taxon>
        <taxon>Pseudomonadota</taxon>
        <taxon>Gammaproteobacteria</taxon>
        <taxon>Kangiellales</taxon>
        <taxon>Kangiellaceae</taxon>
        <taxon>Kangiella</taxon>
    </lineage>
</organism>
<name>A0A0F6TRD8_9GAMM</name>
<reference evidence="8 9" key="1">
    <citation type="submission" date="2015-02" db="EMBL/GenBank/DDBJ databases">
        <title>Complete genome sequence of Kangiella geojedonensis strain YCS-5T.</title>
        <authorList>
            <person name="Kim K.M."/>
        </authorList>
    </citation>
    <scope>NUCLEOTIDE SEQUENCE [LARGE SCALE GENOMIC DNA]</scope>
    <source>
        <strain evidence="8 9">YCS-5</strain>
    </source>
</reference>
<dbReference type="PANTHER" id="PTHR38038">
    <property type="entry name" value="PENICILLIN-BINDING PROTEIN ACTIVATOR LPOA"/>
    <property type="match status" value="1"/>
</dbReference>
<dbReference type="InterPro" id="IPR028082">
    <property type="entry name" value="Peripla_BP_I"/>
</dbReference>
<keyword evidence="3" id="KW-0573">Peptidoglycan synthesis</keyword>
<evidence type="ECO:0000256" key="3">
    <source>
        <dbReference type="ARBA" id="ARBA00022984"/>
    </source>
</evidence>